<gene>
    <name evidence="6" type="ORF">SAMN02745911_3730</name>
</gene>
<dbReference type="EMBL" id="FQZC01000005">
    <property type="protein sequence ID" value="SHJ93191.1"/>
    <property type="molecule type" value="Genomic_DNA"/>
</dbReference>
<reference evidence="6 7" key="1">
    <citation type="submission" date="2016-11" db="EMBL/GenBank/DDBJ databases">
        <authorList>
            <person name="Varghese N."/>
            <person name="Submissions S."/>
        </authorList>
    </citation>
    <scope>NUCLEOTIDE SEQUENCE [LARGE SCALE GENOMIC DNA]</scope>
    <source>
        <strain evidence="6 7">DSM 21988</strain>
    </source>
</reference>
<evidence type="ECO:0000259" key="5">
    <source>
        <dbReference type="PROSITE" id="PS51085"/>
    </source>
</evidence>
<evidence type="ECO:0000256" key="3">
    <source>
        <dbReference type="ARBA" id="ARBA00023004"/>
    </source>
</evidence>
<dbReference type="InterPro" id="IPR052914">
    <property type="entry name" value="Aldehyde_Oxdr_Iron-Sulfur"/>
</dbReference>
<evidence type="ECO:0000256" key="1">
    <source>
        <dbReference type="ARBA" id="ARBA00022723"/>
    </source>
</evidence>
<dbReference type="PROSITE" id="PS51085">
    <property type="entry name" value="2FE2S_FER_2"/>
    <property type="match status" value="1"/>
</dbReference>
<dbReference type="CDD" id="cd00207">
    <property type="entry name" value="fer2"/>
    <property type="match status" value="1"/>
</dbReference>
<evidence type="ECO:0000313" key="7">
    <source>
        <dbReference type="Proteomes" id="UP000184290"/>
    </source>
</evidence>
<dbReference type="InterPro" id="IPR036884">
    <property type="entry name" value="2Fe-2S-bd_dom_sf"/>
</dbReference>
<dbReference type="PROSITE" id="PS00197">
    <property type="entry name" value="2FE2S_FER_1"/>
    <property type="match status" value="1"/>
</dbReference>
<dbReference type="PROSITE" id="PS51318">
    <property type="entry name" value="TAT"/>
    <property type="match status" value="1"/>
</dbReference>
<dbReference type="Pfam" id="PF01799">
    <property type="entry name" value="Fer2_2"/>
    <property type="match status" value="1"/>
</dbReference>
<dbReference type="Gene3D" id="3.10.20.30">
    <property type="match status" value="1"/>
</dbReference>
<evidence type="ECO:0000313" key="6">
    <source>
        <dbReference type="EMBL" id="SHJ93191.1"/>
    </source>
</evidence>
<feature type="domain" description="2Fe-2S ferredoxin-type" evidence="5">
    <location>
        <begin position="67"/>
        <end position="143"/>
    </location>
</feature>
<dbReference type="InterPro" id="IPR006058">
    <property type="entry name" value="2Fe2S_fd_BS"/>
</dbReference>
<comment type="caution">
    <text evidence="6">The sequence shown here is derived from an EMBL/GenBank/DDBJ whole genome shotgun (WGS) entry which is preliminary data.</text>
</comment>
<name>A0ABY1IQN7_9HYPH</name>
<keyword evidence="3" id="KW-0408">Iron</keyword>
<dbReference type="InterPro" id="IPR001041">
    <property type="entry name" value="2Fe-2S_ferredoxin-type"/>
</dbReference>
<dbReference type="InterPro" id="IPR012675">
    <property type="entry name" value="Beta-grasp_dom_sf"/>
</dbReference>
<feature type="compositionally biased region" description="Basic and acidic residues" evidence="4">
    <location>
        <begin position="7"/>
        <end position="21"/>
    </location>
</feature>
<feature type="region of interest" description="Disordered" evidence="4">
    <location>
        <begin position="1"/>
        <end position="27"/>
    </location>
</feature>
<dbReference type="PANTHER" id="PTHR45331:SF2">
    <property type="entry name" value="OXIDOREDUCTASE WITH IRON-SULFUR SUBUNIT"/>
    <property type="match status" value="1"/>
</dbReference>
<dbReference type="SUPFAM" id="SSF54292">
    <property type="entry name" value="2Fe-2S ferredoxin-like"/>
    <property type="match status" value="1"/>
</dbReference>
<keyword evidence="7" id="KW-1185">Reference proteome</keyword>
<evidence type="ECO:0000256" key="4">
    <source>
        <dbReference type="SAM" id="MobiDB-lite"/>
    </source>
</evidence>
<accession>A0ABY1IQN7</accession>
<dbReference type="SUPFAM" id="SSF47741">
    <property type="entry name" value="CO dehydrogenase ISP C-domain like"/>
    <property type="match status" value="1"/>
</dbReference>
<dbReference type="Gene3D" id="1.10.150.120">
    <property type="entry name" value="[2Fe-2S]-binding domain"/>
    <property type="match status" value="1"/>
</dbReference>
<keyword evidence="1" id="KW-0479">Metal-binding</keyword>
<dbReference type="InterPro" id="IPR036010">
    <property type="entry name" value="2Fe-2S_ferredoxin-like_sf"/>
</dbReference>
<dbReference type="Pfam" id="PF00111">
    <property type="entry name" value="Fer2"/>
    <property type="match status" value="1"/>
</dbReference>
<organism evidence="6 7">
    <name type="scientific">Aureimonas altamirensis DSM 21988</name>
    <dbReference type="NCBI Taxonomy" id="1121026"/>
    <lineage>
        <taxon>Bacteria</taxon>
        <taxon>Pseudomonadati</taxon>
        <taxon>Pseudomonadota</taxon>
        <taxon>Alphaproteobacteria</taxon>
        <taxon>Hyphomicrobiales</taxon>
        <taxon>Aurantimonadaceae</taxon>
        <taxon>Aureimonas</taxon>
    </lineage>
</organism>
<dbReference type="PANTHER" id="PTHR45331">
    <property type="entry name" value="OXIDOREDUCTASE, IRON-SULPHUR BINDING SUBUNIT-RELATED-RELATED"/>
    <property type="match status" value="1"/>
</dbReference>
<evidence type="ECO:0000256" key="2">
    <source>
        <dbReference type="ARBA" id="ARBA00023002"/>
    </source>
</evidence>
<dbReference type="InterPro" id="IPR002888">
    <property type="entry name" value="2Fe-2S-bd"/>
</dbReference>
<proteinExistence type="predicted"/>
<protein>
    <submittedName>
        <fullName evidence="6">Xanthine dehydrogenase YagT iron-sulfur-binding subunit</fullName>
    </submittedName>
</protein>
<dbReference type="Proteomes" id="UP000184290">
    <property type="component" value="Unassembled WGS sequence"/>
</dbReference>
<sequence length="222" mass="22897">MNARTDAPVDKDVPMDPDNPRPFDPSSPLVLNRRDLMVGTATAAVAGTLATPGEAGAAANAAVSAMTDLSVTINGVSHRIALDVRSSALDMLREVFGLTGSKKGCDHGQCGACTVHVDGRRVAACLTLAAQLEGRAVTTIEGIAPGDGPLHPMQQAFIDNDALQCGYCTPGQIMAAIACVNEGNATSSERIREYMSGNICRCGAYAGIVAAIQQAAPQMQEA</sequence>
<keyword evidence="2" id="KW-0560">Oxidoreductase</keyword>
<dbReference type="InterPro" id="IPR006311">
    <property type="entry name" value="TAT_signal"/>
</dbReference>